<dbReference type="InterPro" id="IPR011991">
    <property type="entry name" value="ArsR-like_HTH"/>
</dbReference>
<evidence type="ECO:0000256" key="1">
    <source>
        <dbReference type="SAM" id="Phobius"/>
    </source>
</evidence>
<dbReference type="eggNOG" id="arCOG02611">
    <property type="taxonomic scope" value="Archaea"/>
</dbReference>
<accession>A2SU88</accession>
<evidence type="ECO:0008006" key="4">
    <source>
        <dbReference type="Google" id="ProtNLM"/>
    </source>
</evidence>
<dbReference type="InterPro" id="IPR036388">
    <property type="entry name" value="WH-like_DNA-bd_sf"/>
</dbReference>
<name>A2SU88_METLZ</name>
<evidence type="ECO:0000313" key="3">
    <source>
        <dbReference type="Proteomes" id="UP000000365"/>
    </source>
</evidence>
<gene>
    <name evidence="2" type="ordered locus">Mlab_1733</name>
</gene>
<sequence>MLFRHKIHFFLWVVLLCVLAGVCGPVSAFDFYYTYPAEDDLVITPIDYEIVPVDDGIEGVTITGWLNLVYWKEVLPIYIGSYFDYFEPTPLGNMTSTILIPVFSTIFGICGTFVVFCRRKSPEKNPKSTPAKILAYIRQHKFCSQKQIVNGVESSRGSVAYQLHRLQIEQKIFAAEVNGRTYYSAHPIDQESLEPVIYGILENETTNSIFKTLYRNPNLTRHEIAGIIGKSPDTVYFHLKNFDGRLLAEVKEGGISYYSLSPDAMNVYFRMGPEELGGGERIVMET</sequence>
<dbReference type="Gene3D" id="1.10.10.10">
    <property type="entry name" value="Winged helix-like DNA-binding domain superfamily/Winged helix DNA-binding domain"/>
    <property type="match status" value="1"/>
</dbReference>
<keyword evidence="1" id="KW-0472">Membrane</keyword>
<keyword evidence="1" id="KW-1133">Transmembrane helix</keyword>
<dbReference type="Proteomes" id="UP000000365">
    <property type="component" value="Chromosome"/>
</dbReference>
<dbReference type="AlphaFoldDB" id="A2SU88"/>
<dbReference type="EMBL" id="CP000559">
    <property type="protein sequence ID" value="ABN07894.1"/>
    <property type="molecule type" value="Genomic_DNA"/>
</dbReference>
<keyword evidence="3" id="KW-1185">Reference proteome</keyword>
<evidence type="ECO:0000313" key="2">
    <source>
        <dbReference type="EMBL" id="ABN07894.1"/>
    </source>
</evidence>
<dbReference type="PANTHER" id="PTHR36216">
    <property type="entry name" value="TRANSCRIPTIONAL REGULATOR, TRMB"/>
    <property type="match status" value="1"/>
</dbReference>
<dbReference type="Pfam" id="PF13412">
    <property type="entry name" value="HTH_24"/>
    <property type="match status" value="1"/>
</dbReference>
<organism evidence="2 3">
    <name type="scientific">Methanocorpusculum labreanum (strain ATCC 43576 / DSM 4855 / Z)</name>
    <dbReference type="NCBI Taxonomy" id="410358"/>
    <lineage>
        <taxon>Archaea</taxon>
        <taxon>Methanobacteriati</taxon>
        <taxon>Methanobacteriota</taxon>
        <taxon>Stenosarchaea group</taxon>
        <taxon>Methanomicrobia</taxon>
        <taxon>Methanomicrobiales</taxon>
        <taxon>Methanocorpusculaceae</taxon>
        <taxon>Methanocorpusculum</taxon>
    </lineage>
</organism>
<dbReference type="KEGG" id="mla:Mlab_1733"/>
<reference evidence="2 3" key="1">
    <citation type="journal article" date="2009" name="Stand. Genomic Sci.">
        <title>Complete genome sequence of Methanocorpusculum labreanum type strain Z.</title>
        <authorList>
            <person name="Anderson I.J."/>
            <person name="Sieprawska-Lupa M."/>
            <person name="Goltsman E."/>
            <person name="Lapidus A."/>
            <person name="Copeland A."/>
            <person name="Glavina Del Rio T."/>
            <person name="Tice H."/>
            <person name="Dalin E."/>
            <person name="Barry K."/>
            <person name="Pitluck S."/>
            <person name="Hauser L."/>
            <person name="Land M."/>
            <person name="Lucas S."/>
            <person name="Richardson P."/>
            <person name="Whitman W.B."/>
            <person name="Kyrpides N.C."/>
        </authorList>
    </citation>
    <scope>NUCLEOTIDE SEQUENCE [LARGE SCALE GENOMIC DNA]</scope>
    <source>
        <strain evidence="3">ATCC 43576 / DSM 4855 / Z</strain>
    </source>
</reference>
<dbReference type="HOGENOM" id="CLU_971857_0_0_2"/>
<dbReference type="InterPro" id="IPR036390">
    <property type="entry name" value="WH_DNA-bd_sf"/>
</dbReference>
<protein>
    <recommendedName>
        <fullName evidence="4">Transcriptional regulator, ArsR family</fullName>
    </recommendedName>
</protein>
<dbReference type="CDD" id="cd00090">
    <property type="entry name" value="HTH_ARSR"/>
    <property type="match status" value="1"/>
</dbReference>
<keyword evidence="1" id="KW-0812">Transmembrane</keyword>
<dbReference type="PANTHER" id="PTHR36216:SF1">
    <property type="entry name" value="HTH ARSR-TYPE DOMAIN-CONTAINING PROTEIN"/>
    <property type="match status" value="1"/>
</dbReference>
<dbReference type="SUPFAM" id="SSF46785">
    <property type="entry name" value="Winged helix' DNA-binding domain"/>
    <property type="match status" value="1"/>
</dbReference>
<feature type="transmembrane region" description="Helical" evidence="1">
    <location>
        <begin position="98"/>
        <end position="117"/>
    </location>
</feature>
<proteinExistence type="predicted"/>